<name>A0ABW3K6D5_9BACT</name>
<comment type="caution">
    <text evidence="2">The sequence shown here is derived from an EMBL/GenBank/DDBJ whole genome shotgun (WGS) entry which is preliminary data.</text>
</comment>
<dbReference type="InterPro" id="IPR000792">
    <property type="entry name" value="Tscrpt_reg_LuxR_C"/>
</dbReference>
<evidence type="ECO:0000313" key="2">
    <source>
        <dbReference type="EMBL" id="MFD1001677.1"/>
    </source>
</evidence>
<protein>
    <submittedName>
        <fullName evidence="2">Response regulator transcription factor</fullName>
    </submittedName>
</protein>
<dbReference type="CDD" id="cd06170">
    <property type="entry name" value="LuxR_C_like"/>
    <property type="match status" value="1"/>
</dbReference>
<dbReference type="InterPro" id="IPR051015">
    <property type="entry name" value="EvgA-like"/>
</dbReference>
<accession>A0ABW3K6D5</accession>
<proteinExistence type="predicted"/>
<dbReference type="Pfam" id="PF00196">
    <property type="entry name" value="GerE"/>
    <property type="match status" value="1"/>
</dbReference>
<dbReference type="InterPro" id="IPR016032">
    <property type="entry name" value="Sig_transdc_resp-reg_C-effctor"/>
</dbReference>
<dbReference type="PANTHER" id="PTHR45566">
    <property type="entry name" value="HTH-TYPE TRANSCRIPTIONAL REGULATOR YHJB-RELATED"/>
    <property type="match status" value="1"/>
</dbReference>
<keyword evidence="3" id="KW-1185">Reference proteome</keyword>
<feature type="domain" description="HTH luxR-type" evidence="1">
    <location>
        <begin position="158"/>
        <end position="223"/>
    </location>
</feature>
<organism evidence="2 3">
    <name type="scientific">Ohtaekwangia kribbensis</name>
    <dbReference type="NCBI Taxonomy" id="688913"/>
    <lineage>
        <taxon>Bacteria</taxon>
        <taxon>Pseudomonadati</taxon>
        <taxon>Bacteroidota</taxon>
        <taxon>Cytophagia</taxon>
        <taxon>Cytophagales</taxon>
        <taxon>Fulvivirgaceae</taxon>
        <taxon>Ohtaekwangia</taxon>
    </lineage>
</organism>
<gene>
    <name evidence="2" type="ORF">ACFQ21_20265</name>
</gene>
<dbReference type="Proteomes" id="UP001597112">
    <property type="component" value="Unassembled WGS sequence"/>
</dbReference>
<dbReference type="EMBL" id="JBHTKA010000007">
    <property type="protein sequence ID" value="MFD1001677.1"/>
    <property type="molecule type" value="Genomic_DNA"/>
</dbReference>
<evidence type="ECO:0000259" key="1">
    <source>
        <dbReference type="PROSITE" id="PS50043"/>
    </source>
</evidence>
<dbReference type="PROSITE" id="PS00622">
    <property type="entry name" value="HTH_LUXR_1"/>
    <property type="match status" value="1"/>
</dbReference>
<dbReference type="RefSeq" id="WP_377581827.1">
    <property type="nucleotide sequence ID" value="NZ_JBHTKA010000007.1"/>
</dbReference>
<dbReference type="PRINTS" id="PR00038">
    <property type="entry name" value="HTHLUXR"/>
</dbReference>
<sequence length="236" mass="27128">MSRTSRKEILPPGFKRDVAIQFIAHENSFFAFATQFLRENHINSMLLSGDDSEQILSQIARTNADVTFISMRGNANSLEFSRKVKRVMPQTHCVVYVDPEDFKLEYLVNFNISAYLSSVDLSLTEIVLCVETLTDGYRYIGSQIRESLAKVNEFEFDLTYQGFNLTKQEIVILNLLAKGLRSKDISDRLFISQNTLNNHKTNIKSKLNLMSNREIVFFAMRNGRQPKNIQIENPDV</sequence>
<evidence type="ECO:0000313" key="3">
    <source>
        <dbReference type="Proteomes" id="UP001597112"/>
    </source>
</evidence>
<dbReference type="SMART" id="SM00421">
    <property type="entry name" value="HTH_LUXR"/>
    <property type="match status" value="1"/>
</dbReference>
<reference evidence="3" key="1">
    <citation type="journal article" date="2019" name="Int. J. Syst. Evol. Microbiol.">
        <title>The Global Catalogue of Microorganisms (GCM) 10K type strain sequencing project: providing services to taxonomists for standard genome sequencing and annotation.</title>
        <authorList>
            <consortium name="The Broad Institute Genomics Platform"/>
            <consortium name="The Broad Institute Genome Sequencing Center for Infectious Disease"/>
            <person name="Wu L."/>
            <person name="Ma J."/>
        </authorList>
    </citation>
    <scope>NUCLEOTIDE SEQUENCE [LARGE SCALE GENOMIC DNA]</scope>
    <source>
        <strain evidence="3">CCUG 58938</strain>
    </source>
</reference>
<dbReference type="SUPFAM" id="SSF46894">
    <property type="entry name" value="C-terminal effector domain of the bipartite response regulators"/>
    <property type="match status" value="1"/>
</dbReference>
<dbReference type="Gene3D" id="3.40.50.2300">
    <property type="match status" value="1"/>
</dbReference>
<dbReference type="PANTHER" id="PTHR45566:SF2">
    <property type="entry name" value="NARL SUBFAMILY"/>
    <property type="match status" value="1"/>
</dbReference>
<dbReference type="PROSITE" id="PS50043">
    <property type="entry name" value="HTH_LUXR_2"/>
    <property type="match status" value="1"/>
</dbReference>